<feature type="binding site" evidence="6">
    <location>
        <position position="10"/>
    </location>
    <ligand>
        <name>FMN</name>
        <dbReference type="ChEBI" id="CHEBI:58210"/>
    </ligand>
</feature>
<dbReference type="EC" id="1.6.5.-" evidence="6"/>
<evidence type="ECO:0000256" key="5">
    <source>
        <dbReference type="ARBA" id="ARBA00048542"/>
    </source>
</evidence>
<comment type="similarity">
    <text evidence="6">Belongs to the azoreductase type 1 family.</text>
</comment>
<comment type="caution">
    <text evidence="9">The sequence shown here is derived from an EMBL/GenBank/DDBJ whole genome shotgun (WGS) entry which is preliminary data.</text>
</comment>
<dbReference type="EMBL" id="BAAAPZ010000002">
    <property type="protein sequence ID" value="GAA2087903.1"/>
    <property type="molecule type" value="Genomic_DNA"/>
</dbReference>
<dbReference type="InterPro" id="IPR050104">
    <property type="entry name" value="FMN-dep_NADH:Q_OxRdtase_AzoR1"/>
</dbReference>
<dbReference type="HAMAP" id="MF_01216">
    <property type="entry name" value="Azoreductase_type1"/>
    <property type="match status" value="1"/>
</dbReference>
<keyword evidence="4 6" id="KW-0520">NAD</keyword>
<comment type="function">
    <text evidence="6">Also exhibits azoreductase activity. Catalyzes the reductive cleavage of the azo bond in aromatic azo compounds to the corresponding amines.</text>
</comment>
<evidence type="ECO:0000256" key="4">
    <source>
        <dbReference type="ARBA" id="ARBA00023027"/>
    </source>
</evidence>
<sequence>MATLLRIDSSISGEASFSRRLTAAFAHSWAEAGGEVVTRDLHAEQIPHLPHPGLHFPHREGVPEDSPGRALQDELIEEALAADAFVIGAPLYNYSVPSTLRAWTDYLHVPGRTAGTPASAGPLAGRPVVLLSTRGAAYDQPGQEELLDHAVPALRALLGSALGMDVEAITVDRTLAEVIPALDRERASALFADALDRASARGRELAASLL</sequence>
<dbReference type="Pfam" id="PF02525">
    <property type="entry name" value="Flavodoxin_2"/>
    <property type="match status" value="1"/>
</dbReference>
<evidence type="ECO:0000256" key="3">
    <source>
        <dbReference type="ARBA" id="ARBA00023002"/>
    </source>
</evidence>
<evidence type="ECO:0000256" key="1">
    <source>
        <dbReference type="ARBA" id="ARBA00022630"/>
    </source>
</evidence>
<keyword evidence="3 6" id="KW-0560">Oxidoreductase</keyword>
<feature type="region of interest" description="Disordered" evidence="7">
    <location>
        <begin position="47"/>
        <end position="68"/>
    </location>
</feature>
<evidence type="ECO:0000256" key="7">
    <source>
        <dbReference type="SAM" id="MobiDB-lite"/>
    </source>
</evidence>
<evidence type="ECO:0000313" key="10">
    <source>
        <dbReference type="Proteomes" id="UP001500984"/>
    </source>
</evidence>
<evidence type="ECO:0000259" key="8">
    <source>
        <dbReference type="Pfam" id="PF02525"/>
    </source>
</evidence>
<gene>
    <name evidence="6" type="primary">azoR</name>
    <name evidence="9" type="ORF">GCM10009823_02620</name>
</gene>
<evidence type="ECO:0000313" key="9">
    <source>
        <dbReference type="EMBL" id="GAA2087903.1"/>
    </source>
</evidence>
<comment type="catalytic activity">
    <reaction evidence="6">
        <text>2 a quinone + NADH + H(+) = 2 a 1,4-benzosemiquinone + NAD(+)</text>
        <dbReference type="Rhea" id="RHEA:65952"/>
        <dbReference type="ChEBI" id="CHEBI:15378"/>
        <dbReference type="ChEBI" id="CHEBI:57540"/>
        <dbReference type="ChEBI" id="CHEBI:57945"/>
        <dbReference type="ChEBI" id="CHEBI:132124"/>
        <dbReference type="ChEBI" id="CHEBI:134225"/>
    </reaction>
</comment>
<dbReference type="PANTHER" id="PTHR43741">
    <property type="entry name" value="FMN-DEPENDENT NADH-AZOREDUCTASE 1"/>
    <property type="match status" value="1"/>
</dbReference>
<dbReference type="Gene3D" id="3.40.50.360">
    <property type="match status" value="1"/>
</dbReference>
<keyword evidence="1 6" id="KW-0285">Flavoprotein</keyword>
<reference evidence="9 10" key="1">
    <citation type="journal article" date="2019" name="Int. J. Syst. Evol. Microbiol.">
        <title>The Global Catalogue of Microorganisms (GCM) 10K type strain sequencing project: providing services to taxonomists for standard genome sequencing and annotation.</title>
        <authorList>
            <consortium name="The Broad Institute Genomics Platform"/>
            <consortium name="The Broad Institute Genome Sequencing Center for Infectious Disease"/>
            <person name="Wu L."/>
            <person name="Ma J."/>
        </authorList>
    </citation>
    <scope>NUCLEOTIDE SEQUENCE [LARGE SCALE GENOMIC DNA]</scope>
    <source>
        <strain evidence="9 10">JCM 15900</strain>
    </source>
</reference>
<dbReference type="SUPFAM" id="SSF52218">
    <property type="entry name" value="Flavoproteins"/>
    <property type="match status" value="1"/>
</dbReference>
<feature type="domain" description="Flavodoxin-like fold" evidence="8">
    <location>
        <begin position="3"/>
        <end position="175"/>
    </location>
</feature>
<dbReference type="RefSeq" id="WP_291795204.1">
    <property type="nucleotide sequence ID" value="NZ_BAAAPZ010000002.1"/>
</dbReference>
<dbReference type="EC" id="1.7.1.17" evidence="6"/>
<dbReference type="InterPro" id="IPR003680">
    <property type="entry name" value="Flavodoxin_fold"/>
</dbReference>
<protein>
    <recommendedName>
        <fullName evidence="6">FMN dependent NADH:quinone oxidoreductase</fullName>
        <ecNumber evidence="6">1.6.5.-</ecNumber>
    </recommendedName>
    <alternativeName>
        <fullName evidence="6">Azo-dye reductase</fullName>
    </alternativeName>
    <alternativeName>
        <fullName evidence="6">FMN-dependent NADH-azo compound oxidoreductase</fullName>
    </alternativeName>
    <alternativeName>
        <fullName evidence="6">FMN-dependent NADH-azoreductase</fullName>
        <ecNumber evidence="6">1.7.1.17</ecNumber>
    </alternativeName>
</protein>
<comment type="function">
    <text evidence="6">Quinone reductase that provides resistance to thiol-specific stress caused by electrophilic quinones.</text>
</comment>
<proteinExistence type="inferred from homology"/>
<comment type="subunit">
    <text evidence="6">Homodimer.</text>
</comment>
<dbReference type="PANTHER" id="PTHR43741:SF4">
    <property type="entry name" value="FMN-DEPENDENT NADH:QUINONE OXIDOREDUCTASE"/>
    <property type="match status" value="1"/>
</dbReference>
<organism evidence="9 10">
    <name type="scientific">Brevibacterium salitolerans</name>
    <dbReference type="NCBI Taxonomy" id="1403566"/>
    <lineage>
        <taxon>Bacteria</taxon>
        <taxon>Bacillati</taxon>
        <taxon>Actinomycetota</taxon>
        <taxon>Actinomycetes</taxon>
        <taxon>Micrococcales</taxon>
        <taxon>Brevibacteriaceae</taxon>
        <taxon>Brevibacterium</taxon>
    </lineage>
</organism>
<evidence type="ECO:0000256" key="6">
    <source>
        <dbReference type="HAMAP-Rule" id="MF_01216"/>
    </source>
</evidence>
<comment type="caution">
    <text evidence="6">Lacks conserved residue(s) required for the propagation of feature annotation.</text>
</comment>
<comment type="catalytic activity">
    <reaction evidence="5">
        <text>N,N-dimethyl-1,4-phenylenediamine + anthranilate + 2 NAD(+) = 2-(4-dimethylaminophenyl)diazenylbenzoate + 2 NADH + 2 H(+)</text>
        <dbReference type="Rhea" id="RHEA:55872"/>
        <dbReference type="ChEBI" id="CHEBI:15378"/>
        <dbReference type="ChEBI" id="CHEBI:15783"/>
        <dbReference type="ChEBI" id="CHEBI:16567"/>
        <dbReference type="ChEBI" id="CHEBI:57540"/>
        <dbReference type="ChEBI" id="CHEBI:57945"/>
        <dbReference type="ChEBI" id="CHEBI:71579"/>
        <dbReference type="EC" id="1.7.1.17"/>
    </reaction>
    <physiologicalReaction direction="right-to-left" evidence="5">
        <dbReference type="Rhea" id="RHEA:55874"/>
    </physiologicalReaction>
</comment>
<name>A0ABN2WAK7_9MICO</name>
<evidence type="ECO:0000256" key="2">
    <source>
        <dbReference type="ARBA" id="ARBA00022643"/>
    </source>
</evidence>
<dbReference type="Proteomes" id="UP001500984">
    <property type="component" value="Unassembled WGS sequence"/>
</dbReference>
<dbReference type="InterPro" id="IPR023048">
    <property type="entry name" value="NADH:quinone_OxRdtase_FMN_depd"/>
</dbReference>
<keyword evidence="2 6" id="KW-0288">FMN</keyword>
<feature type="binding site" evidence="6">
    <location>
        <begin position="16"/>
        <end position="18"/>
    </location>
    <ligand>
        <name>FMN</name>
        <dbReference type="ChEBI" id="CHEBI:58210"/>
    </ligand>
</feature>
<dbReference type="InterPro" id="IPR029039">
    <property type="entry name" value="Flavoprotein-like_sf"/>
</dbReference>
<keyword evidence="10" id="KW-1185">Reference proteome</keyword>
<accession>A0ABN2WAK7</accession>
<comment type="cofactor">
    <cofactor evidence="6">
        <name>FMN</name>
        <dbReference type="ChEBI" id="CHEBI:58210"/>
    </cofactor>
    <text evidence="6">Binds 1 FMN per subunit.</text>
</comment>